<dbReference type="RefSeq" id="WP_372389424.1">
    <property type="nucleotide sequence ID" value="NZ_JBGNYA010000001.1"/>
</dbReference>
<keyword evidence="5" id="KW-0540">Nuclease</keyword>
<dbReference type="SUPFAM" id="SSF53335">
    <property type="entry name" value="S-adenosyl-L-methionine-dependent methyltransferases"/>
    <property type="match status" value="1"/>
</dbReference>
<organism evidence="5 6">
    <name type="scientific">Halobellus rubicundus</name>
    <dbReference type="NCBI Taxonomy" id="2996466"/>
    <lineage>
        <taxon>Archaea</taxon>
        <taxon>Methanobacteriati</taxon>
        <taxon>Methanobacteriota</taxon>
        <taxon>Stenosarchaea group</taxon>
        <taxon>Halobacteria</taxon>
        <taxon>Halobacteriales</taxon>
        <taxon>Haloferacaceae</taxon>
        <taxon>Halobellus</taxon>
    </lineage>
</organism>
<feature type="region of interest" description="Disordered" evidence="4">
    <location>
        <begin position="836"/>
        <end position="861"/>
    </location>
</feature>
<evidence type="ECO:0000256" key="1">
    <source>
        <dbReference type="ARBA" id="ARBA00022603"/>
    </source>
</evidence>
<feature type="compositionally biased region" description="Basic and acidic residues" evidence="4">
    <location>
        <begin position="844"/>
        <end position="861"/>
    </location>
</feature>
<feature type="region of interest" description="Disordered" evidence="4">
    <location>
        <begin position="250"/>
        <end position="281"/>
    </location>
</feature>
<feature type="region of interest" description="Disordered" evidence="4">
    <location>
        <begin position="489"/>
        <end position="542"/>
    </location>
</feature>
<evidence type="ECO:0000313" key="6">
    <source>
        <dbReference type="Proteomes" id="UP001570511"/>
    </source>
</evidence>
<evidence type="ECO:0000256" key="3">
    <source>
        <dbReference type="ARBA" id="ARBA00022691"/>
    </source>
</evidence>
<feature type="compositionally biased region" description="Basic and acidic residues" evidence="4">
    <location>
        <begin position="72"/>
        <end position="85"/>
    </location>
</feature>
<dbReference type="InterPro" id="IPR029063">
    <property type="entry name" value="SAM-dependent_MTases_sf"/>
</dbReference>
<gene>
    <name evidence="5" type="ORF">OS889_09620</name>
</gene>
<dbReference type="GO" id="GO:0008168">
    <property type="term" value="F:methyltransferase activity"/>
    <property type="evidence" value="ECO:0007669"/>
    <property type="project" value="UniProtKB-KW"/>
</dbReference>
<sequence>MTDSRSPEGTDTAPASATPADGSGDWQDLVDGDYVRRYRTALRDSLDARPVADAFESWRRYVRDRHGGVVDDLASDRDDLAGDRDDPVDDHDDSRTEIARSLFVETLAFDFRLRSVLEAFERQFDCSVRRPLGVGSSIPYDPGFESVHDYVCPRIDAADDERSAFVAAANGFARGADPDAVARLHRASVSLSFRRAFGRYDTPTGIAELAVEEALGPFLDDASGDQTSLPTVLDPGCGAGAFLAAATRAMIPGSDPDSDSESDSAPPFDPAPNSATDRDPTDRVRSILDAVRGFDVSPTAVRASRLAMVLAIRSLLAEIAAERSADGTPTFAPRVVLGDAVDAIAADPPLDGRRADALLANPPWLTWDGLTERTKSRWRDGPIADAALDLFDREGADARLGYANDDLSVSYAWACLDRLLRDGGRAAVVLKRDVLTGVAGARARRSTLGERGLEHERIHDFGPLCPFPDVDAGTALFSLRVGDRAADQIAGEADGDGTEAGSDGTGVDRDEIGGDGGVPTTEWRARSDDPDATPSADDGRDRFRSLARMRASLDRSTTRLVPAAPDEPTSPWIRADAERRALGDSAYRIRHGVKDDAKSVYAVDRETIDRHDLEPDYLYPYLKSKHVVKYGLFGYDRQLIPQRKAGEDNEAELRRQAPQTYAYLDAHRDRLTDRGSTWFDDGPFYSLFGLGPYTWADYKVVWCRLGFKPHFAVVSTVTDPLLGEKPVVPGDHCMFVGTDDEREALYLCGLLNSAPYQRCLRDVASGGKSSLSKSTVERLALPAWTGDRTQRRLAELTRTAHDIVPQHVDCSKRAYNRKTIPELASVQAEIDRTAEEFLTARTQHGSDETDRRDRAVRDPDE</sequence>
<name>A0ABD5MC79_9EURY</name>
<evidence type="ECO:0000313" key="5">
    <source>
        <dbReference type="EMBL" id="MFA1611259.1"/>
    </source>
</evidence>
<keyword evidence="6" id="KW-1185">Reference proteome</keyword>
<comment type="caution">
    <text evidence="5">The sequence shown here is derived from an EMBL/GenBank/DDBJ whole genome shotgun (WGS) entry which is preliminary data.</text>
</comment>
<dbReference type="Proteomes" id="UP001570511">
    <property type="component" value="Unassembled WGS sequence"/>
</dbReference>
<keyword evidence="2" id="KW-0808">Transferase</keyword>
<dbReference type="GO" id="GO:0004519">
    <property type="term" value="F:endonuclease activity"/>
    <property type="evidence" value="ECO:0007669"/>
    <property type="project" value="UniProtKB-KW"/>
</dbReference>
<feature type="region of interest" description="Disordered" evidence="4">
    <location>
        <begin position="1"/>
        <end position="26"/>
    </location>
</feature>
<keyword evidence="5" id="KW-0255">Endonuclease</keyword>
<dbReference type="PRINTS" id="PR00507">
    <property type="entry name" value="N12N6MTFRASE"/>
</dbReference>
<dbReference type="PANTHER" id="PTHR33841">
    <property type="entry name" value="DNA METHYLTRANSFERASE YEEA-RELATED"/>
    <property type="match status" value="1"/>
</dbReference>
<dbReference type="AlphaFoldDB" id="A0ABD5MC79"/>
<dbReference type="GO" id="GO:0032259">
    <property type="term" value="P:methylation"/>
    <property type="evidence" value="ECO:0007669"/>
    <property type="project" value="UniProtKB-KW"/>
</dbReference>
<feature type="compositionally biased region" description="Low complexity" evidence="4">
    <location>
        <begin position="263"/>
        <end position="275"/>
    </location>
</feature>
<accession>A0ABD5MC79</accession>
<proteinExistence type="predicted"/>
<dbReference type="PANTHER" id="PTHR33841:SF5">
    <property type="entry name" value="DNA METHYLASE (MODIFICATION METHYLASE) (METHYLTRANSFERASE)-RELATED"/>
    <property type="match status" value="1"/>
</dbReference>
<feature type="compositionally biased region" description="Low complexity" evidence="4">
    <location>
        <begin position="9"/>
        <end position="24"/>
    </location>
</feature>
<reference evidence="5 6" key="1">
    <citation type="submission" date="2024-08" db="EMBL/GenBank/DDBJ databases">
        <title>Halobellus sp. MBLA0158 whole genome sequence.</title>
        <authorList>
            <person name="Hwang C.Y."/>
            <person name="Cho E.-S."/>
            <person name="Seo M.-J."/>
        </authorList>
    </citation>
    <scope>NUCLEOTIDE SEQUENCE [LARGE SCALE GENOMIC DNA]</scope>
    <source>
        <strain evidence="5 6">MBLA0158</strain>
    </source>
</reference>
<protein>
    <submittedName>
        <fullName evidence="5">Type I restriction endonuclease subunit M</fullName>
    </submittedName>
</protein>
<evidence type="ECO:0000256" key="2">
    <source>
        <dbReference type="ARBA" id="ARBA00022679"/>
    </source>
</evidence>
<dbReference type="InterPro" id="IPR050953">
    <property type="entry name" value="N4_N6_ade-DNA_methylase"/>
</dbReference>
<feature type="region of interest" description="Disordered" evidence="4">
    <location>
        <begin position="72"/>
        <end position="93"/>
    </location>
</feature>
<keyword evidence="3" id="KW-0949">S-adenosyl-L-methionine</keyword>
<keyword evidence="1" id="KW-0489">Methyltransferase</keyword>
<dbReference type="EMBL" id="JBGNYA010000001">
    <property type="protein sequence ID" value="MFA1611259.1"/>
    <property type="molecule type" value="Genomic_DNA"/>
</dbReference>
<keyword evidence="5" id="KW-0378">Hydrolase</keyword>
<dbReference type="Gene3D" id="3.40.50.150">
    <property type="entry name" value="Vaccinia Virus protein VP39"/>
    <property type="match status" value="1"/>
</dbReference>
<evidence type="ECO:0000256" key="4">
    <source>
        <dbReference type="SAM" id="MobiDB-lite"/>
    </source>
</evidence>